<evidence type="ECO:0000256" key="3">
    <source>
        <dbReference type="ARBA" id="ARBA00022989"/>
    </source>
</evidence>
<feature type="region of interest" description="Disordered" evidence="5">
    <location>
        <begin position="1"/>
        <end position="22"/>
    </location>
</feature>
<feature type="compositionally biased region" description="Polar residues" evidence="5">
    <location>
        <begin position="327"/>
        <end position="340"/>
    </location>
</feature>
<evidence type="ECO:0000256" key="2">
    <source>
        <dbReference type="ARBA" id="ARBA00022692"/>
    </source>
</evidence>
<gene>
    <name evidence="7" type="ORF">ACJMK2_028716</name>
</gene>
<keyword evidence="4 6" id="KW-0472">Membrane</keyword>
<name>A0ABD3X7Y1_SINWO</name>
<evidence type="ECO:0000256" key="4">
    <source>
        <dbReference type="ARBA" id="ARBA00023136"/>
    </source>
</evidence>
<keyword evidence="3 6" id="KW-1133">Transmembrane helix</keyword>
<feature type="region of interest" description="Disordered" evidence="5">
    <location>
        <begin position="94"/>
        <end position="196"/>
    </location>
</feature>
<dbReference type="PANTHER" id="PTHR15549">
    <property type="entry name" value="PAIRED IMMUNOGLOBULIN-LIKE TYPE 2 RECEPTOR"/>
    <property type="match status" value="1"/>
</dbReference>
<evidence type="ECO:0000313" key="8">
    <source>
        <dbReference type="Proteomes" id="UP001634394"/>
    </source>
</evidence>
<protein>
    <submittedName>
        <fullName evidence="7">Uncharacterized protein</fullName>
    </submittedName>
</protein>
<feature type="region of interest" description="Disordered" evidence="5">
    <location>
        <begin position="301"/>
        <end position="346"/>
    </location>
</feature>
<dbReference type="Proteomes" id="UP001634394">
    <property type="component" value="Unassembled WGS sequence"/>
</dbReference>
<feature type="transmembrane region" description="Helical" evidence="6">
    <location>
        <begin position="66"/>
        <end position="89"/>
    </location>
</feature>
<dbReference type="EMBL" id="JBJQND010000003">
    <property type="protein sequence ID" value="KAL3882364.1"/>
    <property type="molecule type" value="Genomic_DNA"/>
</dbReference>
<accession>A0ABD3X7Y1</accession>
<feature type="region of interest" description="Disordered" evidence="5">
    <location>
        <begin position="256"/>
        <end position="282"/>
    </location>
</feature>
<keyword evidence="8" id="KW-1185">Reference proteome</keyword>
<evidence type="ECO:0000256" key="1">
    <source>
        <dbReference type="ARBA" id="ARBA00004167"/>
    </source>
</evidence>
<keyword evidence="2 6" id="KW-0812">Transmembrane</keyword>
<dbReference type="GO" id="GO:0071944">
    <property type="term" value="C:cell periphery"/>
    <property type="evidence" value="ECO:0007669"/>
    <property type="project" value="UniProtKB-ARBA"/>
</dbReference>
<evidence type="ECO:0000256" key="5">
    <source>
        <dbReference type="SAM" id="MobiDB-lite"/>
    </source>
</evidence>
<dbReference type="EMBL" id="JBJQND010000003">
    <property type="protein sequence ID" value="KAL3882363.1"/>
    <property type="molecule type" value="Genomic_DNA"/>
</dbReference>
<dbReference type="AlphaFoldDB" id="A0ABD3X7Y1"/>
<evidence type="ECO:0000313" key="7">
    <source>
        <dbReference type="EMBL" id="KAL3882364.1"/>
    </source>
</evidence>
<evidence type="ECO:0000256" key="6">
    <source>
        <dbReference type="SAM" id="Phobius"/>
    </source>
</evidence>
<proteinExistence type="predicted"/>
<comment type="subcellular location">
    <subcellularLocation>
        <location evidence="1">Membrane</location>
        <topology evidence="1">Single-pass membrane protein</topology>
    </subcellularLocation>
</comment>
<dbReference type="PANTHER" id="PTHR15549:SF30">
    <property type="entry name" value="MID2 DOMAIN-CONTAINING PROTEIN"/>
    <property type="match status" value="1"/>
</dbReference>
<dbReference type="InterPro" id="IPR051694">
    <property type="entry name" value="Immunoregulatory_rcpt-like"/>
</dbReference>
<dbReference type="GO" id="GO:0016020">
    <property type="term" value="C:membrane"/>
    <property type="evidence" value="ECO:0007669"/>
    <property type="project" value="UniProtKB-SubCell"/>
</dbReference>
<feature type="region of interest" description="Disordered" evidence="5">
    <location>
        <begin position="218"/>
        <end position="240"/>
    </location>
</feature>
<feature type="compositionally biased region" description="Basic and acidic residues" evidence="5">
    <location>
        <begin position="154"/>
        <end position="165"/>
    </location>
</feature>
<comment type="caution">
    <text evidence="7">The sequence shown here is derived from an EMBL/GenBank/DDBJ whole genome shotgun (WGS) entry which is preliminary data.</text>
</comment>
<reference evidence="7 8" key="1">
    <citation type="submission" date="2024-11" db="EMBL/GenBank/DDBJ databases">
        <title>Chromosome-level genome assembly of the freshwater bivalve Anodonta woodiana.</title>
        <authorList>
            <person name="Chen X."/>
        </authorList>
    </citation>
    <scope>NUCLEOTIDE SEQUENCE [LARGE SCALE GENOMIC DNA]</scope>
    <source>
        <strain evidence="7">MN2024</strain>
        <tissue evidence="7">Gills</tissue>
    </source>
</reference>
<organism evidence="7 8">
    <name type="scientific">Sinanodonta woodiana</name>
    <name type="common">Chinese pond mussel</name>
    <name type="synonym">Anodonta woodiana</name>
    <dbReference type="NCBI Taxonomy" id="1069815"/>
    <lineage>
        <taxon>Eukaryota</taxon>
        <taxon>Metazoa</taxon>
        <taxon>Spiralia</taxon>
        <taxon>Lophotrochozoa</taxon>
        <taxon>Mollusca</taxon>
        <taxon>Bivalvia</taxon>
        <taxon>Autobranchia</taxon>
        <taxon>Heteroconchia</taxon>
        <taxon>Palaeoheterodonta</taxon>
        <taxon>Unionida</taxon>
        <taxon>Unionoidea</taxon>
        <taxon>Unionidae</taxon>
        <taxon>Unioninae</taxon>
        <taxon>Sinanodonta</taxon>
    </lineage>
</organism>
<sequence>MSSNTTSIISPSSETTKPSTTTTVSLTTAATSHISLTSEVTTTNGTTNRPGAVPTTNQHELTDGQIAGIAVGVIVFVIIFVAIIVFITIRRKRRHGERPISGGDPQDQGKKEHDEKKHKRSENKYIRDSKKKVDKTEVFYENPAGPQPQDYYNVDEKNSDSDVKSGSKKPALNKQDSVPTIFAPPPPSMEESRTSMPVEIAPKCPVIEEDEYIIPEAPSNITVAKRPPNTIPKSQTNDDEFYLDMRSTSNEEVYIDPDSRQDQKNYMNFDAKSQPVKDEERKVMPMDYVNLSQEERGVVFGVHPKQPNAKPKREATAPVTKSDEESYQNVLYENRSMQNKKPQRKK</sequence>